<dbReference type="GO" id="GO:0003677">
    <property type="term" value="F:DNA binding"/>
    <property type="evidence" value="ECO:0007669"/>
    <property type="project" value="InterPro"/>
</dbReference>
<organism evidence="8 9">
    <name type="scientific">Aspergillus cristatus</name>
    <name type="common">Chinese Fuzhuan brick tea-fermentation fungus</name>
    <name type="synonym">Eurotium cristatum</name>
    <dbReference type="NCBI Taxonomy" id="573508"/>
    <lineage>
        <taxon>Eukaryota</taxon>
        <taxon>Fungi</taxon>
        <taxon>Dikarya</taxon>
        <taxon>Ascomycota</taxon>
        <taxon>Pezizomycotina</taxon>
        <taxon>Eurotiomycetes</taxon>
        <taxon>Eurotiomycetidae</taxon>
        <taxon>Eurotiales</taxon>
        <taxon>Aspergillaceae</taxon>
        <taxon>Aspergillus</taxon>
        <taxon>Aspergillus subgen. Aspergillus</taxon>
    </lineage>
</organism>
<evidence type="ECO:0000256" key="2">
    <source>
        <dbReference type="ARBA" id="ARBA00023015"/>
    </source>
</evidence>
<gene>
    <name evidence="8" type="ORF">SI65_03400</name>
</gene>
<dbReference type="PANTHER" id="PTHR31001:SF57">
    <property type="entry name" value="ZN(II)2CYS6 TRANSCRIPTION FACTOR (EUROFUNG)"/>
    <property type="match status" value="1"/>
</dbReference>
<keyword evidence="2" id="KW-0805">Transcription regulation</keyword>
<evidence type="ECO:0000256" key="1">
    <source>
        <dbReference type="ARBA" id="ARBA00004123"/>
    </source>
</evidence>
<dbReference type="Pfam" id="PF04082">
    <property type="entry name" value="Fungal_trans"/>
    <property type="match status" value="1"/>
</dbReference>
<dbReference type="SMART" id="SM00906">
    <property type="entry name" value="Fungal_trans"/>
    <property type="match status" value="1"/>
</dbReference>
<comment type="caution">
    <text evidence="8">The sequence shown here is derived from an EMBL/GenBank/DDBJ whole genome shotgun (WGS) entry which is preliminary data.</text>
</comment>
<dbReference type="GO" id="GO:0008270">
    <property type="term" value="F:zinc ion binding"/>
    <property type="evidence" value="ECO:0007669"/>
    <property type="project" value="InterPro"/>
</dbReference>
<evidence type="ECO:0000256" key="4">
    <source>
        <dbReference type="ARBA" id="ARBA00023242"/>
    </source>
</evidence>
<dbReference type="GO" id="GO:0005634">
    <property type="term" value="C:nucleus"/>
    <property type="evidence" value="ECO:0007669"/>
    <property type="project" value="UniProtKB-SubCell"/>
</dbReference>
<evidence type="ECO:0000256" key="5">
    <source>
        <dbReference type="SAM" id="MobiDB-lite"/>
    </source>
</evidence>
<feature type="domain" description="Xylanolytic transcriptional activator regulatory" evidence="7">
    <location>
        <begin position="301"/>
        <end position="374"/>
    </location>
</feature>
<dbReference type="GO" id="GO:0006351">
    <property type="term" value="P:DNA-templated transcription"/>
    <property type="evidence" value="ECO:0007669"/>
    <property type="project" value="InterPro"/>
</dbReference>
<evidence type="ECO:0000256" key="6">
    <source>
        <dbReference type="SAM" id="SignalP"/>
    </source>
</evidence>
<dbReference type="InterPro" id="IPR007219">
    <property type="entry name" value="XnlR_reg_dom"/>
</dbReference>
<dbReference type="Proteomes" id="UP000094569">
    <property type="component" value="Unassembled WGS sequence"/>
</dbReference>
<dbReference type="InterPro" id="IPR050613">
    <property type="entry name" value="Sec_Metabolite_Reg"/>
</dbReference>
<evidence type="ECO:0000259" key="7">
    <source>
        <dbReference type="SMART" id="SM00906"/>
    </source>
</evidence>
<reference evidence="8 9" key="1">
    <citation type="journal article" date="2016" name="BMC Genomics">
        <title>Comparative genomic and transcriptomic analyses of the Fuzhuan brick tea-fermentation fungus Aspergillus cristatus.</title>
        <authorList>
            <person name="Ge Y."/>
            <person name="Wang Y."/>
            <person name="Liu Y."/>
            <person name="Tan Y."/>
            <person name="Ren X."/>
            <person name="Zhang X."/>
            <person name="Hyde K.D."/>
            <person name="Liu Y."/>
            <person name="Liu Z."/>
        </authorList>
    </citation>
    <scope>NUCLEOTIDE SEQUENCE [LARGE SCALE GENOMIC DNA]</scope>
    <source>
        <strain evidence="8 9">GZAAS20.1005</strain>
    </source>
</reference>
<keyword evidence="6" id="KW-0732">Signal</keyword>
<keyword evidence="4" id="KW-0539">Nucleus</keyword>
<feature type="region of interest" description="Disordered" evidence="5">
    <location>
        <begin position="630"/>
        <end position="665"/>
    </location>
</feature>
<protein>
    <recommendedName>
        <fullName evidence="7">Xylanolytic transcriptional activator regulatory domain-containing protein</fullName>
    </recommendedName>
</protein>
<evidence type="ECO:0000256" key="3">
    <source>
        <dbReference type="ARBA" id="ARBA00023163"/>
    </source>
</evidence>
<feature type="region of interest" description="Disordered" evidence="5">
    <location>
        <begin position="75"/>
        <end position="103"/>
    </location>
</feature>
<dbReference type="AlphaFoldDB" id="A0A1E3BHF4"/>
<feature type="chain" id="PRO_5009123696" description="Xylanolytic transcriptional activator regulatory domain-containing protein" evidence="6">
    <location>
        <begin position="21"/>
        <end position="665"/>
    </location>
</feature>
<keyword evidence="3" id="KW-0804">Transcription</keyword>
<accession>A0A1E3BHF4</accession>
<keyword evidence="9" id="KW-1185">Reference proteome</keyword>
<feature type="signal peptide" evidence="6">
    <location>
        <begin position="1"/>
        <end position="20"/>
    </location>
</feature>
<dbReference type="CDD" id="cd12148">
    <property type="entry name" value="fungal_TF_MHR"/>
    <property type="match status" value="1"/>
</dbReference>
<dbReference type="PANTHER" id="PTHR31001">
    <property type="entry name" value="UNCHARACTERIZED TRANSCRIPTIONAL REGULATORY PROTEIN"/>
    <property type="match status" value="1"/>
</dbReference>
<sequence>MRPTWLSWTVTCSAWWETRGLLKLWRIEDNNPLLLSGGLVSIVAVQSPLSKKPPTLQDITDRLERMETLLLRHLEKHSGDEQSGTEEQRTSLEPPDFGSRVEKRSGKPWEVLLRDGERIQYVSNSNLPDLMPDQKHMRPPPSGPGDSEAQCPLENFNLHICVTFPSRSGFSSDAFQFHPDLQLAMRLWSTYVKRVDPVLKILHIPTRQSIVVETIMDPKSASPSQMALVFAIYFAAVTTLDKNEDSSILTGNRHTILDRYRTGLDQALMQTDFLSKPKLLDLQALAIFFTCLRAHDAGRGVWVLRGIAIRLAQSVGLHRDGRALGLSVFETEIRLRLWWHLCLHDSRSPEDHGFELTVDILNQGLRLPLNIQAARLLHPVLGTREQYSADALAAKRRMIQDHTESIKCTYACAKMEFILQLREEIYFSKQKPSSSDPSTTTKPSFRKACDVLERSEVLLNGDISKQFTWLFKTYTQWYALAYTLRCLCVWPHIPEAEGAWNTINKILASTCQLKPLSDSSSINTGDSSIWRCLMLLRSRVLRARTGYQPDSAGMLPSMDPYQEGIGAAGQQQQAQESTMSAEELSEFEALGIQQCLGTVTDYSQGVPLINEWLPEWDAVINSSLYTGDRQEQELPFPASLVPAPNGNTDDMEDEDSSLVENKKER</sequence>
<feature type="compositionally biased region" description="Basic and acidic residues" evidence="5">
    <location>
        <begin position="75"/>
        <end position="90"/>
    </location>
</feature>
<name>A0A1E3BHF4_ASPCR</name>
<evidence type="ECO:0000313" key="8">
    <source>
        <dbReference type="EMBL" id="ODM20347.1"/>
    </source>
</evidence>
<comment type="subcellular location">
    <subcellularLocation>
        <location evidence="1">Nucleus</location>
    </subcellularLocation>
</comment>
<proteinExistence type="predicted"/>
<feature type="region of interest" description="Disordered" evidence="5">
    <location>
        <begin position="124"/>
        <end position="149"/>
    </location>
</feature>
<evidence type="ECO:0000313" key="9">
    <source>
        <dbReference type="Proteomes" id="UP000094569"/>
    </source>
</evidence>
<dbReference type="VEuPathDB" id="FungiDB:SI65_03400"/>
<dbReference type="OrthoDB" id="424974at2759"/>
<dbReference type="EMBL" id="JXNT01000003">
    <property type="protein sequence ID" value="ODM20347.1"/>
    <property type="molecule type" value="Genomic_DNA"/>
</dbReference>